<feature type="transmembrane region" description="Helical" evidence="1">
    <location>
        <begin position="50"/>
        <end position="68"/>
    </location>
</feature>
<reference evidence="2 3" key="1">
    <citation type="submission" date="2020-08" db="EMBL/GenBank/DDBJ databases">
        <title>Genomic Encyclopedia of Type Strains, Phase III (KMG-III): the genomes of soil and plant-associated and newly described type strains.</title>
        <authorList>
            <person name="Whitman W."/>
        </authorList>
    </citation>
    <scope>NUCLEOTIDE SEQUENCE [LARGE SCALE GENOMIC DNA]</scope>
    <source>
        <strain evidence="2 3">CECT 8654</strain>
    </source>
</reference>
<dbReference type="RefSeq" id="WP_183411764.1">
    <property type="nucleotide sequence ID" value="NZ_JACHWY010000004.1"/>
</dbReference>
<evidence type="ECO:0008006" key="4">
    <source>
        <dbReference type="Google" id="ProtNLM"/>
    </source>
</evidence>
<evidence type="ECO:0000313" key="2">
    <source>
        <dbReference type="EMBL" id="MBB3048977.1"/>
    </source>
</evidence>
<evidence type="ECO:0000256" key="1">
    <source>
        <dbReference type="SAM" id="Phobius"/>
    </source>
</evidence>
<keyword evidence="1" id="KW-1133">Transmembrane helix</keyword>
<dbReference type="AlphaFoldDB" id="A0A7W4Z775"/>
<keyword evidence="3" id="KW-1185">Reference proteome</keyword>
<dbReference type="InterPro" id="IPR046548">
    <property type="entry name" value="DUF6804"/>
</dbReference>
<protein>
    <recommendedName>
        <fullName evidence="4">SPW repeat-containing protein</fullName>
    </recommendedName>
</protein>
<organism evidence="2 3">
    <name type="scientific">Litorivivens lipolytica</name>
    <dbReference type="NCBI Taxonomy" id="1524264"/>
    <lineage>
        <taxon>Bacteria</taxon>
        <taxon>Pseudomonadati</taxon>
        <taxon>Pseudomonadota</taxon>
        <taxon>Gammaproteobacteria</taxon>
        <taxon>Litorivivens</taxon>
    </lineage>
</organism>
<dbReference type="EMBL" id="JACHWY010000004">
    <property type="protein sequence ID" value="MBB3048977.1"/>
    <property type="molecule type" value="Genomic_DNA"/>
</dbReference>
<keyword evidence="1" id="KW-0812">Transmembrane</keyword>
<dbReference type="Pfam" id="PF20619">
    <property type="entry name" value="DUF6804"/>
    <property type="match status" value="1"/>
</dbReference>
<name>A0A7W4Z775_9GAMM</name>
<accession>A0A7W4Z775</accession>
<comment type="caution">
    <text evidence="2">The sequence shown here is derived from an EMBL/GenBank/DDBJ whole genome shotgun (WGS) entry which is preliminary data.</text>
</comment>
<gene>
    <name evidence="2" type="ORF">FHR99_003251</name>
</gene>
<feature type="transmembrane region" description="Helical" evidence="1">
    <location>
        <begin position="22"/>
        <end position="43"/>
    </location>
</feature>
<keyword evidence="1" id="KW-0472">Membrane</keyword>
<sequence>MPLPVIFIAAGLLLLGFMPLPYGYYTFLRIVATIVFVWGAFVLHEQKEPVLPWVFGLVAILFNPFIPVHLPKDIWAGIDLVAGCLLIATHTKLAKKEVKE</sequence>
<evidence type="ECO:0000313" key="3">
    <source>
        <dbReference type="Proteomes" id="UP000537130"/>
    </source>
</evidence>
<dbReference type="Proteomes" id="UP000537130">
    <property type="component" value="Unassembled WGS sequence"/>
</dbReference>
<proteinExistence type="predicted"/>